<accession>A0ABP0L6Z2</accession>
<evidence type="ECO:0000313" key="3">
    <source>
        <dbReference type="Proteomes" id="UP001642464"/>
    </source>
</evidence>
<protein>
    <submittedName>
        <fullName evidence="2">CCHC-type domain-containing protein</fullName>
    </submittedName>
</protein>
<proteinExistence type="predicted"/>
<comment type="caution">
    <text evidence="2">The sequence shown here is derived from an EMBL/GenBank/DDBJ whole genome shotgun (WGS) entry which is preliminary data.</text>
</comment>
<feature type="compositionally biased region" description="Acidic residues" evidence="1">
    <location>
        <begin position="137"/>
        <end position="180"/>
    </location>
</feature>
<feature type="non-terminal residue" evidence="2">
    <location>
        <position position="452"/>
    </location>
</feature>
<evidence type="ECO:0000256" key="1">
    <source>
        <dbReference type="SAM" id="MobiDB-lite"/>
    </source>
</evidence>
<keyword evidence="3" id="KW-1185">Reference proteome</keyword>
<feature type="compositionally biased region" description="Acidic residues" evidence="1">
    <location>
        <begin position="94"/>
        <end position="128"/>
    </location>
</feature>
<dbReference type="EMBL" id="CAXAMM010014660">
    <property type="protein sequence ID" value="CAK9034338.1"/>
    <property type="molecule type" value="Genomic_DNA"/>
</dbReference>
<reference evidence="2 3" key="1">
    <citation type="submission" date="2024-02" db="EMBL/GenBank/DDBJ databases">
        <authorList>
            <person name="Chen Y."/>
            <person name="Shah S."/>
            <person name="Dougan E. K."/>
            <person name="Thang M."/>
            <person name="Chan C."/>
        </authorList>
    </citation>
    <scope>NUCLEOTIDE SEQUENCE [LARGE SCALE GENOMIC DNA]</scope>
</reference>
<feature type="compositionally biased region" description="Basic and acidic residues" evidence="1">
    <location>
        <begin position="212"/>
        <end position="222"/>
    </location>
</feature>
<sequence>MSLESGKRISGRIARILPVTAEVIERVNTLGTQQKQPQIRDGRLLFEWRPGNPVDGDVYLVDEVADHEFEERDNREIIPEPIDDDAVENRQEDDRDTDEANEVTDETDDGNQDETSDSLSEDASESESDSPSSNTTTDEESDSEETSSEEETNESSSEEETNESNDTDDDLESQESDDDSASYSDESSDKEDQTIDNYSPEQEDDSTTADTDIGRNSRERVPNPRYFGDDYVNFQFLQNTFESLDEDSRAKYLEYALEDYRMSGKTTLVERFLTGVILTQMSARAGLIKHGKNAEKVLLKEFTQFKDMDVMEALDPDKLTPQQIKDALGMIGVIQEKRNHTPEAPELKYRGCADGRKERGKYTKEETASPTNSLDAFMMTLMTDAMEGRDVAISDVVGAYLNAMMREFVAMKIVGREAELMCELNPAWKQHLRYDKRGRAILYVRLKKALYG</sequence>
<dbReference type="Proteomes" id="UP001642464">
    <property type="component" value="Unassembled WGS sequence"/>
</dbReference>
<gene>
    <name evidence="2" type="ORF">SCF082_LOCUS20819</name>
</gene>
<organism evidence="2 3">
    <name type="scientific">Durusdinium trenchii</name>
    <dbReference type="NCBI Taxonomy" id="1381693"/>
    <lineage>
        <taxon>Eukaryota</taxon>
        <taxon>Sar</taxon>
        <taxon>Alveolata</taxon>
        <taxon>Dinophyceae</taxon>
        <taxon>Suessiales</taxon>
        <taxon>Symbiodiniaceae</taxon>
        <taxon>Durusdinium</taxon>
    </lineage>
</organism>
<feature type="region of interest" description="Disordered" evidence="1">
    <location>
        <begin position="72"/>
        <end position="225"/>
    </location>
</feature>
<name>A0ABP0L6Z2_9DINO</name>
<evidence type="ECO:0000313" key="2">
    <source>
        <dbReference type="EMBL" id="CAK9034338.1"/>
    </source>
</evidence>